<dbReference type="CDD" id="cd06260">
    <property type="entry name" value="DUF820-like"/>
    <property type="match status" value="1"/>
</dbReference>
<proteinExistence type="predicted"/>
<gene>
    <name evidence="2" type="ORF">R1Y80_20640</name>
</gene>
<feature type="domain" description="Putative restriction endonuclease" evidence="1">
    <location>
        <begin position="16"/>
        <end position="178"/>
    </location>
</feature>
<protein>
    <submittedName>
        <fullName evidence="2">Uma2 family endonuclease</fullName>
    </submittedName>
</protein>
<dbReference type="InterPro" id="IPR011335">
    <property type="entry name" value="Restrct_endonuc-II-like"/>
</dbReference>
<dbReference type="RefSeq" id="WP_354597644.1">
    <property type="nucleotide sequence ID" value="NZ_CP136798.1"/>
</dbReference>
<dbReference type="InterPro" id="IPR008538">
    <property type="entry name" value="Uma2"/>
</dbReference>
<dbReference type="PANTHER" id="PTHR35400">
    <property type="entry name" value="SLR1083 PROTEIN"/>
    <property type="match status" value="1"/>
</dbReference>
<accession>A0AAU8KLG3</accession>
<keyword evidence="2" id="KW-0255">Endonuclease</keyword>
<name>A0AAU8KLG3_9ACTN</name>
<dbReference type="InterPro" id="IPR012296">
    <property type="entry name" value="Nuclease_put_TT1808"/>
</dbReference>
<dbReference type="Pfam" id="PF05685">
    <property type="entry name" value="Uma2"/>
    <property type="match status" value="1"/>
</dbReference>
<dbReference type="PANTHER" id="PTHR35400:SF3">
    <property type="entry name" value="SLL1072 PROTEIN"/>
    <property type="match status" value="1"/>
</dbReference>
<evidence type="ECO:0000259" key="1">
    <source>
        <dbReference type="Pfam" id="PF05685"/>
    </source>
</evidence>
<dbReference type="GO" id="GO:0004519">
    <property type="term" value="F:endonuclease activity"/>
    <property type="evidence" value="ECO:0007669"/>
    <property type="project" value="UniProtKB-KW"/>
</dbReference>
<keyword evidence="2" id="KW-0378">Hydrolase</keyword>
<dbReference type="AlphaFoldDB" id="A0AAU8KLG3"/>
<dbReference type="EMBL" id="CP136798">
    <property type="protein sequence ID" value="XCN15890.1"/>
    <property type="molecule type" value="Genomic_DNA"/>
</dbReference>
<keyword evidence="2" id="KW-0540">Nuclease</keyword>
<dbReference type="Gene3D" id="3.90.1570.10">
    <property type="entry name" value="tt1808, chain A"/>
    <property type="match status" value="1"/>
</dbReference>
<dbReference type="SUPFAM" id="SSF52980">
    <property type="entry name" value="Restriction endonuclease-like"/>
    <property type="match status" value="1"/>
</dbReference>
<reference evidence="2" key="1">
    <citation type="submission" date="2023-10" db="EMBL/GenBank/DDBJ databases">
        <title>Complete genome sequence of Streptomyces sp. JL1001.</title>
        <authorList>
            <person name="Jiang L."/>
        </authorList>
    </citation>
    <scope>NUCLEOTIDE SEQUENCE</scope>
    <source>
        <strain evidence="2">JL1001</strain>
    </source>
</reference>
<organism evidence="2">
    <name type="scientific">Streptomyces sp. JL1001</name>
    <dbReference type="NCBI Taxonomy" id="3078227"/>
    <lineage>
        <taxon>Bacteria</taxon>
        <taxon>Bacillati</taxon>
        <taxon>Actinomycetota</taxon>
        <taxon>Actinomycetes</taxon>
        <taxon>Kitasatosporales</taxon>
        <taxon>Streptomycetaceae</taxon>
        <taxon>Streptomyces</taxon>
    </lineage>
</organism>
<evidence type="ECO:0000313" key="2">
    <source>
        <dbReference type="EMBL" id="XCN15890.1"/>
    </source>
</evidence>
<sequence length="195" mass="21900">MTPSTADHAPQAQMSVEEFEQLARTSPETVTLELINGKLEVKPVPDGDHDEIIMWVAMQCMQQQPELRLYRERGLRIGGYRSGRARPDGTLARAGRFAGDGEWSSPDHILMTVAVTSHDHDTDTRDRTEKRDGYAAASIPVYLLIDRDHDSLVVYSEPEKGRYRHRTTYGYGDTVPLPGPVDITLESEELKNYSG</sequence>